<dbReference type="GO" id="GO:0005604">
    <property type="term" value="C:basement membrane"/>
    <property type="evidence" value="ECO:0007669"/>
    <property type="project" value="UniProtKB-SubCell"/>
</dbReference>
<evidence type="ECO:0000256" key="3">
    <source>
        <dbReference type="ARBA" id="ARBA00022525"/>
    </source>
</evidence>
<dbReference type="eggNOG" id="COG2931">
    <property type="taxonomic scope" value="Bacteria"/>
</dbReference>
<dbReference type="eggNOG" id="COG4733">
    <property type="taxonomic scope" value="Bacteria"/>
</dbReference>
<dbReference type="InterPro" id="IPR011041">
    <property type="entry name" value="Quinoprot_gluc/sorb_DH_b-prop"/>
</dbReference>
<dbReference type="GO" id="GO:0016477">
    <property type="term" value="P:cell migration"/>
    <property type="evidence" value="ECO:0007669"/>
    <property type="project" value="TreeGrafter"/>
</dbReference>
<evidence type="ECO:0000259" key="11">
    <source>
        <dbReference type="PROSITE" id="PS50268"/>
    </source>
</evidence>
<dbReference type="eggNOG" id="COG3401">
    <property type="taxonomic scope" value="Bacteria"/>
</dbReference>
<dbReference type="InterPro" id="IPR037221">
    <property type="entry name" value="H-type_lectin_dom_sf"/>
</dbReference>
<dbReference type="Pfam" id="PF11721">
    <property type="entry name" value="Malectin"/>
    <property type="match status" value="1"/>
</dbReference>
<dbReference type="InterPro" id="IPR013783">
    <property type="entry name" value="Ig-like_fold"/>
</dbReference>
<evidence type="ECO:0000256" key="8">
    <source>
        <dbReference type="ARBA" id="ARBA00022869"/>
    </source>
</evidence>
<dbReference type="Pfam" id="PF05345">
    <property type="entry name" value="He_PIG"/>
    <property type="match status" value="4"/>
</dbReference>
<feature type="domain" description="Cadherin" evidence="11">
    <location>
        <begin position="185"/>
        <end position="282"/>
    </location>
</feature>
<feature type="domain" description="Cadherin" evidence="11">
    <location>
        <begin position="458"/>
        <end position="551"/>
    </location>
</feature>
<keyword evidence="3" id="KW-0964">Secreted</keyword>
<feature type="domain" description="Cadherin" evidence="11">
    <location>
        <begin position="810"/>
        <end position="896"/>
    </location>
</feature>
<dbReference type="eggNOG" id="COG3420">
    <property type="taxonomic scope" value="Bacteria"/>
</dbReference>
<feature type="region of interest" description="Disordered" evidence="10">
    <location>
        <begin position="4779"/>
        <end position="4802"/>
    </location>
</feature>
<evidence type="ECO:0000313" key="14">
    <source>
        <dbReference type="EMBL" id="ETX29840.1"/>
    </source>
</evidence>
<feature type="region of interest" description="Disordered" evidence="10">
    <location>
        <begin position="1721"/>
        <end position="1746"/>
    </location>
</feature>
<dbReference type="Gene3D" id="2.60.120.260">
    <property type="entry name" value="Galactose-binding domain-like"/>
    <property type="match status" value="9"/>
</dbReference>
<dbReference type="eggNOG" id="COG2133">
    <property type="taxonomic scope" value="Bacteria"/>
</dbReference>
<dbReference type="InterPro" id="IPR021720">
    <property type="entry name" value="Malectin_dom"/>
</dbReference>
<keyword evidence="9" id="KW-0472">Membrane</keyword>
<dbReference type="InterPro" id="IPR044016">
    <property type="entry name" value="Big_13"/>
</dbReference>
<dbReference type="GO" id="GO:0016342">
    <property type="term" value="C:catenin complex"/>
    <property type="evidence" value="ECO:0007669"/>
    <property type="project" value="TreeGrafter"/>
</dbReference>
<dbReference type="CDD" id="cd11304">
    <property type="entry name" value="Cadherin_repeat"/>
    <property type="match status" value="4"/>
</dbReference>
<dbReference type="Pfam" id="PF03944">
    <property type="entry name" value="Endotoxin_C"/>
    <property type="match status" value="1"/>
</dbReference>
<dbReference type="Pfam" id="PF19077">
    <property type="entry name" value="Big_13"/>
    <property type="match status" value="1"/>
</dbReference>
<reference evidence="14 15" key="1">
    <citation type="submission" date="2014-01" db="EMBL/GenBank/DDBJ databases">
        <title>Roseivivax isoporae LMG 25204 Genome Sequencing.</title>
        <authorList>
            <person name="Lai Q."/>
            <person name="Li G."/>
            <person name="Shao Z."/>
        </authorList>
    </citation>
    <scope>NUCLEOTIDE SEQUENCE [LARGE SCALE GENOMIC DNA]</scope>
    <source>
        <strain evidence="14 15">LMG 25204</strain>
    </source>
</reference>
<dbReference type="InterPro" id="IPR013015">
    <property type="entry name" value="Laminin_IV_B"/>
</dbReference>
<feature type="domain" description="CBM6" evidence="13">
    <location>
        <begin position="2002"/>
        <end position="2135"/>
    </location>
</feature>
<evidence type="ECO:0000256" key="7">
    <source>
        <dbReference type="ARBA" id="ARBA00022837"/>
    </source>
</evidence>
<evidence type="ECO:0000259" key="13">
    <source>
        <dbReference type="PROSITE" id="PS51175"/>
    </source>
</evidence>
<dbReference type="InterPro" id="IPR008979">
    <property type="entry name" value="Galactose-bd-like_sf"/>
</dbReference>
<dbReference type="CDD" id="cd04080">
    <property type="entry name" value="CBM6_cellulase-like"/>
    <property type="match status" value="2"/>
</dbReference>
<organism evidence="14 15">
    <name type="scientific">Roseivivax isoporae LMG 25204</name>
    <dbReference type="NCBI Taxonomy" id="1449351"/>
    <lineage>
        <taxon>Bacteria</taxon>
        <taxon>Pseudomonadati</taxon>
        <taxon>Pseudomonadota</taxon>
        <taxon>Alphaproteobacteria</taxon>
        <taxon>Rhodobacterales</taxon>
        <taxon>Roseobacteraceae</taxon>
        <taxon>Roseivivax</taxon>
    </lineage>
</organism>
<feature type="domain" description="CBM6" evidence="13">
    <location>
        <begin position="666"/>
        <end position="793"/>
    </location>
</feature>
<dbReference type="PATRIC" id="fig|1449351.3.peg.1240"/>
<feature type="domain" description="Laminin IV type B" evidence="12">
    <location>
        <begin position="1699"/>
        <end position="1973"/>
    </location>
</feature>
<dbReference type="Pfam" id="PF16990">
    <property type="entry name" value="CBM_35"/>
    <property type="match status" value="1"/>
</dbReference>
<keyword evidence="7" id="KW-0106">Calcium</keyword>
<feature type="domain" description="CBM6" evidence="13">
    <location>
        <begin position="4516"/>
        <end position="4651"/>
    </location>
</feature>
<dbReference type="eggNOG" id="COG2834">
    <property type="taxonomic scope" value="Bacteria"/>
</dbReference>
<dbReference type="Gene3D" id="2.60.40.2080">
    <property type="match status" value="1"/>
</dbReference>
<dbReference type="Gene3D" id="2.60.40.60">
    <property type="entry name" value="Cadherins"/>
    <property type="match status" value="5"/>
</dbReference>
<feature type="domain" description="Cadherin" evidence="11">
    <location>
        <begin position="1608"/>
        <end position="1706"/>
    </location>
</feature>
<accession>X7FAL4</accession>
<evidence type="ECO:0000313" key="15">
    <source>
        <dbReference type="Proteomes" id="UP000023430"/>
    </source>
</evidence>
<dbReference type="SMART" id="SM00736">
    <property type="entry name" value="CADG"/>
    <property type="match status" value="3"/>
</dbReference>
<dbReference type="SUPFAM" id="SSF49313">
    <property type="entry name" value="Cadherin-like"/>
    <property type="match status" value="7"/>
</dbReference>
<keyword evidence="4" id="KW-0272">Extracellular matrix</keyword>
<feature type="domain" description="CBM6" evidence="13">
    <location>
        <begin position="37"/>
        <end position="167"/>
    </location>
</feature>
<dbReference type="InterPro" id="IPR006644">
    <property type="entry name" value="Cadg"/>
</dbReference>
<feature type="domain" description="Cadherin" evidence="11">
    <location>
        <begin position="1415"/>
        <end position="1515"/>
    </location>
</feature>
<dbReference type="SMART" id="SM00112">
    <property type="entry name" value="CA"/>
    <property type="match status" value="7"/>
</dbReference>
<dbReference type="SMART" id="SM00606">
    <property type="entry name" value="CBD_IV"/>
    <property type="match status" value="4"/>
</dbReference>
<keyword evidence="5" id="KW-0732">Signal</keyword>
<comment type="subcellular location">
    <subcellularLocation>
        <location evidence="2">Membrane</location>
    </subcellularLocation>
    <subcellularLocation>
        <location evidence="1">Secreted</location>
        <location evidence="1">Extracellular space</location>
        <location evidence="1">Extracellular matrix</location>
        <location evidence="1">Basement membrane</location>
    </subcellularLocation>
</comment>
<feature type="region of interest" description="Disordered" evidence="10">
    <location>
        <begin position="4480"/>
        <end position="4549"/>
    </location>
</feature>
<dbReference type="STRING" id="1449351.RISW2_21020"/>
<dbReference type="Gene3D" id="2.60.40.10">
    <property type="entry name" value="Immunoglobulins"/>
    <property type="match status" value="5"/>
</dbReference>
<dbReference type="InterPro" id="IPR002126">
    <property type="entry name" value="Cadherin-like_dom"/>
</dbReference>
<feature type="domain" description="CBM6" evidence="13">
    <location>
        <begin position="3090"/>
        <end position="3216"/>
    </location>
</feature>
<feature type="domain" description="CBM6" evidence="13">
    <location>
        <begin position="4769"/>
        <end position="4919"/>
    </location>
</feature>
<dbReference type="InterPro" id="IPR039808">
    <property type="entry name" value="Cadherin"/>
</dbReference>
<dbReference type="PANTHER" id="PTHR24027:SF442">
    <property type="entry name" value="PROTOCADHERIN-15 ISOFORM X1"/>
    <property type="match status" value="1"/>
</dbReference>
<dbReference type="GO" id="GO:0008013">
    <property type="term" value="F:beta-catenin binding"/>
    <property type="evidence" value="ECO:0007669"/>
    <property type="project" value="TreeGrafter"/>
</dbReference>
<proteinExistence type="predicted"/>
<evidence type="ECO:0000256" key="2">
    <source>
        <dbReference type="ARBA" id="ARBA00004370"/>
    </source>
</evidence>
<evidence type="ECO:0000256" key="4">
    <source>
        <dbReference type="ARBA" id="ARBA00022530"/>
    </source>
</evidence>
<keyword evidence="15" id="KW-1185">Reference proteome</keyword>
<dbReference type="GO" id="GO:0007156">
    <property type="term" value="P:homophilic cell adhesion via plasma membrane adhesion molecules"/>
    <property type="evidence" value="ECO:0007669"/>
    <property type="project" value="InterPro"/>
</dbReference>
<dbReference type="eggNOG" id="COG4870">
    <property type="taxonomic scope" value="Bacteria"/>
</dbReference>
<dbReference type="eggNOG" id="COG2273">
    <property type="taxonomic scope" value="Bacteria"/>
</dbReference>
<dbReference type="SUPFAM" id="SSF49785">
    <property type="entry name" value="Galactose-binding domain-like"/>
    <property type="match status" value="10"/>
</dbReference>
<dbReference type="InterPro" id="IPR015919">
    <property type="entry name" value="Cadherin-like_sf"/>
</dbReference>
<dbReference type="EMBL" id="JAME01000007">
    <property type="protein sequence ID" value="ETX29840.1"/>
    <property type="molecule type" value="Genomic_DNA"/>
</dbReference>
<dbReference type="GO" id="GO:0005509">
    <property type="term" value="F:calcium ion binding"/>
    <property type="evidence" value="ECO:0007669"/>
    <property type="project" value="InterPro"/>
</dbReference>
<evidence type="ECO:0000256" key="1">
    <source>
        <dbReference type="ARBA" id="ARBA00004302"/>
    </source>
</evidence>
<feature type="domain" description="CBM6" evidence="13">
    <location>
        <begin position="3330"/>
        <end position="3459"/>
    </location>
</feature>
<evidence type="ECO:0008006" key="16">
    <source>
        <dbReference type="Google" id="ProtNLM"/>
    </source>
</evidence>
<comment type="caution">
    <text evidence="14">The sequence shown here is derived from an EMBL/GenBank/DDBJ whole genome shotgun (WGS) entry which is preliminary data.</text>
</comment>
<dbReference type="Gene3D" id="2.60.120.430">
    <property type="entry name" value="Galactose-binding lectin"/>
    <property type="match status" value="1"/>
</dbReference>
<dbReference type="Gene3D" id="2.120.10.30">
    <property type="entry name" value="TolB, C-terminal domain"/>
    <property type="match status" value="1"/>
</dbReference>
<evidence type="ECO:0000256" key="5">
    <source>
        <dbReference type="ARBA" id="ARBA00022729"/>
    </source>
</evidence>
<dbReference type="GO" id="GO:0045296">
    <property type="term" value="F:cadherin binding"/>
    <property type="evidence" value="ECO:0007669"/>
    <property type="project" value="TreeGrafter"/>
</dbReference>
<dbReference type="OrthoDB" id="9773411at2"/>
<dbReference type="eggNOG" id="COG5434">
    <property type="taxonomic scope" value="Bacteria"/>
</dbReference>
<dbReference type="eggNOG" id="COG3291">
    <property type="taxonomic scope" value="Bacteria"/>
</dbReference>
<evidence type="ECO:0000259" key="12">
    <source>
        <dbReference type="PROSITE" id="PS51116"/>
    </source>
</evidence>
<dbReference type="RefSeq" id="WP_043768022.1">
    <property type="nucleotide sequence ID" value="NZ_JAME01000007.1"/>
</dbReference>
<feature type="domain" description="CBM6" evidence="13">
    <location>
        <begin position="1705"/>
        <end position="1860"/>
    </location>
</feature>
<protein>
    <recommendedName>
        <fullName evidence="16">Carbohydrate-binding protein</fullName>
    </recommendedName>
</protein>
<name>X7FAL4_9RHOB</name>
<dbReference type="PANTHER" id="PTHR24027">
    <property type="entry name" value="CADHERIN-23"/>
    <property type="match status" value="1"/>
</dbReference>
<evidence type="ECO:0000256" key="6">
    <source>
        <dbReference type="ARBA" id="ARBA00022737"/>
    </source>
</evidence>
<evidence type="ECO:0000256" key="9">
    <source>
        <dbReference type="ARBA" id="ARBA00023136"/>
    </source>
</evidence>
<dbReference type="Proteomes" id="UP000023430">
    <property type="component" value="Unassembled WGS sequence"/>
</dbReference>
<gene>
    <name evidence="14" type="ORF">RISW2_21020</name>
</gene>
<keyword evidence="8" id="KW-0084">Basement membrane</keyword>
<dbReference type="InterPro" id="IPR005638">
    <property type="entry name" value="Pest_crys_dom-III"/>
</dbReference>
<dbReference type="PROSITE" id="PS51175">
    <property type="entry name" value="CBM6"/>
    <property type="match status" value="9"/>
</dbReference>
<dbReference type="GO" id="GO:0030246">
    <property type="term" value="F:carbohydrate binding"/>
    <property type="evidence" value="ECO:0007669"/>
    <property type="project" value="InterPro"/>
</dbReference>
<feature type="compositionally biased region" description="Polar residues" evidence="10">
    <location>
        <begin position="1721"/>
        <end position="1730"/>
    </location>
</feature>
<dbReference type="InterPro" id="IPR006584">
    <property type="entry name" value="Cellulose-bd_IV"/>
</dbReference>
<keyword evidence="6" id="KW-0677">Repeat</keyword>
<sequence length="5196" mass="533773">MDPIDQIILQGENAIISAGGESFARTQGAALDDLSDGTVDGIAEGTSNGTTGNGDPLDAYGLRSGYSGTGYLDYEADSDEVLNWTLTVPEAGTYDLHIRYANGSQARPLDILVNGAEQVSSESFASTGFANWVVKTLTISLDAGENSLALAIAGSNFGPNIDALIVTSQGEAAVFPPANTAPTFDDVPAVFAVEENETAVGSIVASDADADTVAYTLGGTDAALFTITSAGELSFVSAPAFDEAGTNTYAVEIIASDGELTTTQAVSVTVTEAAADPFTPIVIQGESAVTSGAATRVLTQTNAANEGTSGTNNDVFNLRPDYSGSGYLDFGGSNNGGESATYTFTSPVAGTFELHLRYASSGVRFATLTDGAGTEQVVSFAGTAVGGGDPFDDWGVTSVVVTLVEGENTLSMALFDGLGPNIDAMVITAPGEQPDFGPRFTTVGALTVEDGETAAGFVVATDVDDDTTDGDDAPGPVTFAIVGGADAAAFTVDPASGALSLVSPADAAVQAAYEVVVSATDAAGNVVEQAVTVTVDPNDAPEITGGVGPVSVPSGGGLVSLAALTVTDPEDDPTTLAVRLAGGGAAPAGVEIDGDGNLVIPGNLEPGELALEIVASDGALFSAPVAVTVTVEAPGAFSTTIQLETRNGPVTIDDDTAGGTNNANLTQVRDAQNTEGNTTDGKGADELWNDFNGTGYMDMGGNVGDAIEVAVEVPSAGTYAITFRYAIGSPTVPDRPMLLTANGQTETLNFVGTGGWSSWGELSVEMVLEAGVNTLRLANTITNGPNLDQVTVTLLNAAPEAITLDTPSVDENAAGAVIGTLNVSDDDATHSFTVSDERFEVADGTLKLVDGVALDFETEPSVTLTVTATDAGGLSVTQDVTVTVSDDTSDNVDPGVVVFDAGSLVSYTTNQDKPADGGAGAIVGDDGASLTLSGNLWKRAPLSGAYTITEDTRLEVTFALGTLPPEIVAIGIDADDRPFDRAMDVYQLGGTQPQAYFVQSQQAGTENADGSRTFVIDLSAHAGKTIQSLVFVADDDAPGNGLGEVTFSNISLFEDEADGNVAPRVVGGGMADFAVLEGAPLEVDLPFVDDDGDALSYTLAVTDADGVPVDVEGLAIVNGVLTGPAPAVPGTFTVTVTASDGTDTTSDSFTLTVDWANDAPVSTDPALEPYMVSAGEMMAGIELADFAQFFVDPDAAQGDVLTLTAENLPEGLTVNDEGVIVGTPTQPGDYEVVIRATDLAGLSDTLTILLSVDGPQIGDVVTVEAEDFTGLGEAQNFLVSGQAGASNDQILRAGVEGTPSSITTDLSQNGLVEGWYTVTMTRYDETDGSATFSLSVGDTVLAENAAFDAGGTFDTGGTRGNAGQAGNLKTVAFDVPVYVSQGTILTLSGLANGELLRTDRFTFTRIETPNVAPGEVSLSQASVAENAEDVAIGILSATDPDGDDSAIIYSVDPASPFEVVGDTLRLKAGAAFDFETDGSSVEVAVTATDALGGTSVTTLTVTITDVDEAPGAPSLDQQAAVAENTEGAIIGTLSAPDDAGAVTFTVSDPRFEVVNGNELKLVDGTALNFEEGAEVTVTVTADDGSTQTTGEVVVTVADANDAPVLPEDATLPDVSVAANAGASIDLAALAATDEDAGDAVTYAISGEAALAAGFAVAADGTTLNVPASAPAGSYEVTVVATDGTADSDSVSFIVTIGAPDPFTPFVIQAEDETLTSITLAQAPDQNSTQVRDPDNIESNPALETGLRPDFTGTGYLDFGNDAGDTFTVTVDVPAAGSYDLNVRYASSTDRPLDLSVNGGTATTMPFVSTDPDGPSGPADGFDIWLYSTVTVTLEAGSNTVSLAIPAGLTSGPNIDRIEITEAGTGPIPVDDSADADGLPLTLDGDTGTLTPTQAASINFNVSGVDDDIVTFEISFDGGATRQDVTGIVDSDGDFVVDGSGLAAGPQTATIIVTDAAGNEAESSLSFAIGGAVTVDPIVVQAEDETQVTVADAGAPNATGSNVTREVNAQNPDAFDNFREGAVDDAYIDFGTDPGDTITFSIDVPVAGTYTATIRYANGSEDVRPLELSLNGAAPTNVAFVPTTAPTAELTGWEGWTDLDVTLELVAGTNTVALTIPTEANGGVANGPNIDQITFTLEEGTGEPADAQTFEEVVKVNFEAPTSGNGSFNAPAGYTTPEGFEADTGAAFGDRGNGFTYGWVDVDDANGTVTGTPLAQPTGSMRYKNAADEASDLQKTYAHFDYPGAPDGDRERAWEIALEDGVYQVSVAVGDTAGQYDSRYVLNVEGQQFGPAWDPVNLDGEKLVGGAYNDSFDGEGYRSHLYTGMVEVTDGRLTLDGIGGDNVEIQWLDIERVPDLTPDDGRSADLDYSKFVSAVAASTDDGQVSIEIGADGTVPLDIDPTSSIVVGVDLQAIDHRGPNVAYVDGVRLYETLTGEEVAINVQVTGGADSLTIRPLQDLKEFTSYTLDIQDVLDLGNLTDSDLPLRQFQDYSTSFVTGEAPEVVAREVAFTDTVVLDGFADGGAAYTSIDIGPDGRLYVSTIMGEIHRWDINADGTLDKASQETLSLDYFQDTGRSIIGLAFDPEDPNTIWVSDNAPVPREGKADETPEFSGQVSKITLGAGGSFEGASAETYITGLPRSGGDHVTNSLEFRNIGTESDPEYLLYVMQGSNSAAGRPDNAWGFRPERLLNAAALEIDPRRDAPDGGFDVQTEPYEAGQNAPTYRDPNATFNADGTVDNFYNPFASDAVLKIFGEGIRNAYDLVWHSNGNLYVPTNGTARGGNTLDDPNTPINESVTGLDKQYDYLFQVQEGGYYGHPNSLLGHYVVNGGAGGPQNIYGSDNSANTPDGGNEYAPGVVRDEDYDADGSYSLGFNKSPNGATEYTGNLFGSNLKGAILFAQFSVGDNVRVINVDPVTGRVTGDDVLRRPGGDVIDEYIDPLDIIENPLTGQLYMMTLNRGTGESRIVLLNPAPGGVVVDTTADEGNDLALAIAVADPENAAFTITGADSDLVSLSVSFTDGTTTVTAAATGNGTYAVDLSALSGPVSATLTVEDDSGFTATASAQATIGETGGSVFLDATAFTVLSTLTGTDATVIRNVNLPSTHEAGQTYDIDPVDGLNDGYDGVAYLDPNGGPEDKASFAFNAPAAGTYTFSFRMAAQQARSITFGANGDSETVTVNTGSFLTWQSYDVVLTMAAGANTVVISQTGPNAPNIDSVTITPLDVADGTADAGGDLDLVATDLSDPANAVFTISGADADLVDLGVIFDDGTTTVTATPTGNGAFTADLSALTGAVTATLTVSDGTNTATETASFTLDASGVPNDGTETVGGVPFTIYEAENAALTGATDLVTTAEDNRGQSGGAFVDFDGDGQVSITWTVEVSQAGSYRVDFLYALATSKADRPMQLSVDGTPAQVVGFPANSNEDETIWTPAIVELDLAPGVHTLTLTATGSASPNIDYLRITSAPLSEPLDLDADEGDDLALTVLDQTDAQAVLFQVTGLDDDIETLQVAFNGGAPQTVTLDGNGQFTADVGIVLGTVDAVLTVVDDAANIASADASFAVSPDGNPNADIAIQSLDPVFLSDRLHFSFLQDPNVSDPSNGDRAYKDSATVRISNTGTEALEFAAAEITGPYDLADPTVFDGLTLAAGQSIDVTVLFDATEIQPKPGNGQNGVRFGELTLTTNDAEDPIVSVDLAGFWQARDEGGWEPNVNEVWQLFGFGNTIEGLTFQGGGESDELDFYDLYLPVDETEVLSPYWRLAEGVDEARLTQIAAFHGPSGATLGIHNPGNKGQGITFSNHAGDQNQTLFPLLGNGSFASSTFDGGTIPDGWLGSDIFGISMAGLSTDPRLNPSGSGTVTQAELDARYPGYTVTGGVVTGPDGEGVTDGYTVRMFQAVDQDGNVIENTFLGIMDYTGINYDYNDNMFVIEGVTPVGFGGVLAVSGLDDAAADDRLVFTNIENPNNVGGLTQTFRNEATFTLSNDGIAALDVAALTIEGADAGAFEIISGPSGAFTIGAGQSIQVTVAFTGADGVDDNAAVLHDDARLVVTPEGSAARTIALAGLAQLQSESGEEPTVAQVVQAFGYSTDMAQGQLANGGQVEAVGDEVIAPYLTALDGSQPVEVIQLAAFLQQTNVARLSLHGLESAELTELFAADDQQGQTVLPDGLVTGPGDTGGVARASFDPSGPFGLKVTVDGRPTYASWTDPEINRVDPQFGQLVGDDAGHLIRFFQAKDANGQDIPGTLIAIQDYPGAGNYDYNDHMFIIRNVAAYDPTGAEDANGNGVIDALESDVDNDGLASFFDPDETPDTGGGLDRGGYVVGFNVGGAAVASQQGLGGVALRADDDPLIAYAGDGATRAPGLDGAGNPNGANALPGAFQSYRDGTSWTVEVSGLVDGEYVVVLHTQETYWNSAGQRQFDIDIDGVEVANNIDPFAAAGGNGDTPVEIEALVQVSGGSFTVTLESLGADGIDNAALNAITIYQSAANPGGGLQGEQPDQQPFPGPDAPVFADGSLTVDASNYDTGGQGEAYNDAPGLTGGSNGGRDDGDVEQTSSGDIGWIENGDWYEYTIDVAEAGLYDLDLLLAFGGTGARSATVEFYAQGADTPYATTGAIANPSTGTWSNFVARSADGIELEAGEQVVRVTFAGGSQDFRSFTLTQQAPVNQAPTASDIAPVVVTEGQAIALDVSDAFDDPDGDALSYTVSGLAGLTIGSDGTISGTAPLVTGDTSYDVTVTASDGTLSVSETFSLTVEDVPVVTPVQNPFPGPDAPVLDGTLTVDATNFDTGGQGVSWNDNPGKDGGSAARPGTDVETVGAEGDIGHVLPGEWVEYTIDVAEAGTYDLSLVAKAPTPGATITVSLEDGTPLTQFTLEDANTAVNNSFGGTAFSSTGTQQIALAAGEQTLRFTFDGTLADNGYVLDMRSFTLSEVEDPVQDAVGQAGSVTFTQANAGSWNSVTFDQALDNPSVVMGPILSGDAAPGVMRVRNVTDTGFEYQLDEWDYLDGSHGSATVGWLAVEQGSHQISGLTIAAGAGTASDSLSTIAFGQNFAAAPVVLAQVASDNGNGAVVDRIDGVTTTGFGVALDNDEIETLPHGSEALHWVAVSSGGSAAVGAASGLTGNSVTQSTSTIPFGKTFEDSFVFLADMQTEDGTDPATVRLAGLTDSQASVFIEEEQSREAEIGHTSEVVGWVGLNEGLLYDDTGLL</sequence>
<evidence type="ECO:0000256" key="10">
    <source>
        <dbReference type="SAM" id="MobiDB-lite"/>
    </source>
</evidence>
<dbReference type="PROSITE" id="PS51116">
    <property type="entry name" value="LAMININ_IVB"/>
    <property type="match status" value="1"/>
</dbReference>
<dbReference type="GO" id="GO:0090729">
    <property type="term" value="F:toxin activity"/>
    <property type="evidence" value="ECO:0007669"/>
    <property type="project" value="InterPro"/>
</dbReference>
<dbReference type="Pfam" id="PF03422">
    <property type="entry name" value="CBM_6"/>
    <property type="match status" value="5"/>
</dbReference>
<feature type="domain" description="CBM6" evidence="13">
    <location>
        <begin position="299"/>
        <end position="428"/>
    </location>
</feature>
<dbReference type="InterPro" id="IPR011042">
    <property type="entry name" value="6-blade_b-propeller_TolB-like"/>
</dbReference>
<dbReference type="SUPFAM" id="SSF50952">
    <property type="entry name" value="Soluble quinoprotein glucose dehydrogenase"/>
    <property type="match status" value="1"/>
</dbReference>
<dbReference type="PROSITE" id="PS50268">
    <property type="entry name" value="CADHERIN_2"/>
    <property type="match status" value="6"/>
</dbReference>
<feature type="domain" description="Cadherin" evidence="11">
    <location>
        <begin position="1513"/>
        <end position="1605"/>
    </location>
</feature>
<dbReference type="InterPro" id="IPR005084">
    <property type="entry name" value="CBM6"/>
</dbReference>